<evidence type="ECO:0000313" key="2">
    <source>
        <dbReference type="EMBL" id="OIQ80692.1"/>
    </source>
</evidence>
<dbReference type="AlphaFoldDB" id="A0A1J5QL51"/>
<gene>
    <name evidence="2" type="ORF">GALL_375460</name>
</gene>
<feature type="compositionally biased region" description="Basic and acidic residues" evidence="1">
    <location>
        <begin position="61"/>
        <end position="70"/>
    </location>
</feature>
<proteinExistence type="predicted"/>
<comment type="caution">
    <text evidence="2">The sequence shown here is derived from an EMBL/GenBank/DDBJ whole genome shotgun (WGS) entry which is preliminary data.</text>
</comment>
<accession>A0A1J5QL51</accession>
<evidence type="ECO:0000256" key="1">
    <source>
        <dbReference type="SAM" id="MobiDB-lite"/>
    </source>
</evidence>
<organism evidence="2">
    <name type="scientific">mine drainage metagenome</name>
    <dbReference type="NCBI Taxonomy" id="410659"/>
    <lineage>
        <taxon>unclassified sequences</taxon>
        <taxon>metagenomes</taxon>
        <taxon>ecological metagenomes</taxon>
    </lineage>
</organism>
<protein>
    <submittedName>
        <fullName evidence="2">Uncharacterized protein</fullName>
    </submittedName>
</protein>
<sequence length="107" mass="11131">MSSVYAPPHSGVHPLVGSATMNERITFDCAGPVGVPNENVGVAVTSTYAAKVDGPGAAGRESAEAKERKPVHATATTQTRTMPTRRRDTRVRAGLGTVVAVVIAHPR</sequence>
<name>A0A1J5QL51_9ZZZZ</name>
<dbReference type="EMBL" id="MLJW01001026">
    <property type="protein sequence ID" value="OIQ80692.1"/>
    <property type="molecule type" value="Genomic_DNA"/>
</dbReference>
<reference evidence="2" key="1">
    <citation type="submission" date="2016-10" db="EMBL/GenBank/DDBJ databases">
        <title>Sequence of Gallionella enrichment culture.</title>
        <authorList>
            <person name="Poehlein A."/>
            <person name="Muehling M."/>
            <person name="Daniel R."/>
        </authorList>
    </citation>
    <scope>NUCLEOTIDE SEQUENCE</scope>
</reference>
<feature type="region of interest" description="Disordered" evidence="1">
    <location>
        <begin position="54"/>
        <end position="88"/>
    </location>
</feature>